<evidence type="ECO:0000256" key="2">
    <source>
        <dbReference type="SAM" id="MobiDB-lite"/>
    </source>
</evidence>
<gene>
    <name evidence="3" type="ORF">PCOR1329_LOCUS15250</name>
</gene>
<evidence type="ECO:0000256" key="1">
    <source>
        <dbReference type="SAM" id="Coils"/>
    </source>
</evidence>
<reference evidence="3" key="1">
    <citation type="submission" date="2023-10" db="EMBL/GenBank/DDBJ databases">
        <authorList>
            <person name="Chen Y."/>
            <person name="Shah S."/>
            <person name="Dougan E. K."/>
            <person name="Thang M."/>
            <person name="Chan C."/>
        </authorList>
    </citation>
    <scope>NUCLEOTIDE SEQUENCE [LARGE SCALE GENOMIC DNA]</scope>
</reference>
<feature type="compositionally biased region" description="Low complexity" evidence="2">
    <location>
        <begin position="54"/>
        <end position="66"/>
    </location>
</feature>
<feature type="region of interest" description="Disordered" evidence="2">
    <location>
        <begin position="270"/>
        <end position="311"/>
    </location>
</feature>
<dbReference type="Proteomes" id="UP001189429">
    <property type="component" value="Unassembled WGS sequence"/>
</dbReference>
<keyword evidence="1" id="KW-0175">Coiled coil</keyword>
<feature type="compositionally biased region" description="Acidic residues" evidence="2">
    <location>
        <begin position="302"/>
        <end position="311"/>
    </location>
</feature>
<proteinExistence type="predicted"/>
<feature type="compositionally biased region" description="Low complexity" evidence="2">
    <location>
        <begin position="334"/>
        <end position="349"/>
    </location>
</feature>
<feature type="compositionally biased region" description="Basic and acidic residues" evidence="2">
    <location>
        <begin position="67"/>
        <end position="80"/>
    </location>
</feature>
<evidence type="ECO:0000313" key="4">
    <source>
        <dbReference type="Proteomes" id="UP001189429"/>
    </source>
</evidence>
<protein>
    <recommendedName>
        <fullName evidence="5">Reverse transcriptase domain-containing protein</fullName>
    </recommendedName>
</protein>
<feature type="region of interest" description="Disordered" evidence="2">
    <location>
        <begin position="54"/>
        <end position="80"/>
    </location>
</feature>
<evidence type="ECO:0008006" key="5">
    <source>
        <dbReference type="Google" id="ProtNLM"/>
    </source>
</evidence>
<feature type="region of interest" description="Disordered" evidence="2">
    <location>
        <begin position="323"/>
        <end position="349"/>
    </location>
</feature>
<accession>A0ABN9QV85</accession>
<organism evidence="3 4">
    <name type="scientific">Prorocentrum cordatum</name>
    <dbReference type="NCBI Taxonomy" id="2364126"/>
    <lineage>
        <taxon>Eukaryota</taxon>
        <taxon>Sar</taxon>
        <taxon>Alveolata</taxon>
        <taxon>Dinophyceae</taxon>
        <taxon>Prorocentrales</taxon>
        <taxon>Prorocentraceae</taxon>
        <taxon>Prorocentrum</taxon>
    </lineage>
</organism>
<keyword evidence="4" id="KW-1185">Reference proteome</keyword>
<name>A0ABN9QV85_9DINO</name>
<comment type="caution">
    <text evidence="3">The sequence shown here is derived from an EMBL/GenBank/DDBJ whole genome shotgun (WGS) entry which is preliminary data.</text>
</comment>
<feature type="compositionally biased region" description="Low complexity" evidence="2">
    <location>
        <begin position="274"/>
        <end position="295"/>
    </location>
</feature>
<dbReference type="InterPro" id="IPR036691">
    <property type="entry name" value="Endo/exonu/phosph_ase_sf"/>
</dbReference>
<sequence>MAPRHRLERSTDAWTCKSCKDHDGKPFRNKGFRTSCFKCNLAKGVVFLAKVAPPSPSASAGAQAAALRERELEGKEAELKRREAAVAKAEGSMAAGAADAGTAPQQDQAKIAKLRADLEALEAMEDSPAMDALRAEKRGQLQNMQAAKSAAKPYHVQVRELDEKIKRKDKVVDRLESVAIPAAEKTVASLRTEYDTARQERAELQKQRDALVLASVPGALPKAGASALDRAAAFRTLVEPLQSLLEGPSGEQWKACLKTMEELAEKDMAEAGSAARVADAVPPAAGAAADPARGGEQPGGEPGEEEDADMPEAEVEALLDQVLGRGGDAPGPAPAAEGGTPGDGAAAARVTREGATKALQAAFRKHVDKGVVTVAMFNGNAWSGIGDYIESVGKRVLAVCAAEHKLEDFDAAAPRRWLVAQGWHSSFALATRSQEGRDKRFASAGVLVAVRSHVRSEVVAHWDVEDISPAGLPGRLTARWLNLWSGVVVMAAYFVDSVGWDAQNMLLAHAFAERAAALRALGMPWILAMDANMDPEEFAACPVLQPLRAHIVAPRAGTCRSGETWTTLDYFMVDSWVKEQVLGVEVAATWPSAPHKPVELRMRGRPVTMVVREPRAPAPLPLEAPVGCAREPPPRLPISGEAGNQLEVDKAYAAVIGQVEQEILGLHDLVGADARRYEGRGQPLGFRERPVRGVRQLPARQSRATYHLRALSTMISELWHVGAALDPKGDRPQRRQRMADLLHAITRRARWVQMDVEAGRILDELRLRLEAWAAYCRAIAGAIKTGPGPGPPAQSLVGRATWPSLARGRATLDTDAEKSARADAAAVLAGVRQRYAAASAGNAGALHGLTRPLPRWQSPTSGNCSAPCSPQAVCAAELDAWSQVWQANVAEVQEISREWLAGAERDEPLLAIAVPDLLSAAAKFKVKTGLGVARWNPRALGQCSLGCHKDMVTLLHKVEASLMWPSQVSLLVYLLIPKPDSGKRPIAKMPMLVRLWEAVRFPLVQTWLRTVERDYDWARRGGSSEKAVWRHLVEEEGMALGEGPDGQAVATVLLDLVKCFEKVQLRHVWRRGQRWGFPPRVLRLILASYSLARALLVDGCHSECVAVVSAIVPGSRFALAVLHLVLLEPCDLLRERWHEVSLAKYVDDMGLACYGVAREVETATRESASWLIAYLWDELQIEVSLTLPGVKGKSKCLATSQWLSKKLGRSMAWLGVRLQQTANQLGIDRRGWASGRRPPPTAVRKERFARMAKRRALVAGAKRWGGKVYKVTKAGLKPSVTYGYRALGLKPLEVHALRAALNVGLPGRHRHWSTTLRLAIFGQEPWPECDAAPLAAWAEQVWNGTTPESTLAAAWRRQQVRLMGADSWSRLAGPASTCILVLRRLGWSWPAWHVFVTRDGRELDLRHCCPVDVKAMALKDSEAVLRSEWIAADPARASLQPAPFIDPLRTWFARHLRRWSGGASAAAQAVAAGPWTQHRAYEAGAAATP</sequence>
<feature type="non-terminal residue" evidence="3">
    <location>
        <position position="1489"/>
    </location>
</feature>
<evidence type="ECO:0000313" key="3">
    <source>
        <dbReference type="EMBL" id="CAK0810226.1"/>
    </source>
</evidence>
<feature type="coiled-coil region" evidence="1">
    <location>
        <begin position="130"/>
        <end position="214"/>
    </location>
</feature>
<dbReference type="Gene3D" id="3.60.10.10">
    <property type="entry name" value="Endonuclease/exonuclease/phosphatase"/>
    <property type="match status" value="1"/>
</dbReference>
<dbReference type="EMBL" id="CAUYUJ010004599">
    <property type="protein sequence ID" value="CAK0810226.1"/>
    <property type="molecule type" value="Genomic_DNA"/>
</dbReference>